<sequence>MKLLSFTHEGRARFGALRGQDEIVALDGQGHDSLRAALEAGALPALARLAGSLPVTHRLSQVRVLPPVPAPEKIICVGVNYGKRNEEYQDGSAPPAYPSVFPRFPGSFVGHGEPLLRPPESGQLDYEGEIAIVIGKTGRRIAAQDAWSHIAGLTCLNEGTVRDWVRHGKFNVTQGKNFDASGSMGPWMVTADEFDPAAPLTVRTRVNGELRQQDSTDNLMFPFAELIRYISIWTTLKPGDVISTGTPIGAGVRFTPPRFLKPGDVVEVEVAGIGILSNPVADESAAPAQGTRHAQ</sequence>
<comment type="caution">
    <text evidence="5">The sequence shown here is derived from an EMBL/GenBank/DDBJ whole genome shotgun (WGS) entry which is preliminary data.</text>
</comment>
<dbReference type="GO" id="GO:0016853">
    <property type="term" value="F:isomerase activity"/>
    <property type="evidence" value="ECO:0007669"/>
    <property type="project" value="UniProtKB-KW"/>
</dbReference>
<dbReference type="SUPFAM" id="SSF56529">
    <property type="entry name" value="FAH"/>
    <property type="match status" value="1"/>
</dbReference>
<dbReference type="Pfam" id="PF01557">
    <property type="entry name" value="FAA_hydrolase"/>
    <property type="match status" value="1"/>
</dbReference>
<dbReference type="Gene3D" id="3.90.850.10">
    <property type="entry name" value="Fumarylacetoacetase-like, C-terminal domain"/>
    <property type="match status" value="1"/>
</dbReference>
<dbReference type="Proteomes" id="UP000235994">
    <property type="component" value="Unassembled WGS sequence"/>
</dbReference>
<dbReference type="PANTHER" id="PTHR42796:SF4">
    <property type="entry name" value="FUMARYLACETOACETATE HYDROLASE DOMAIN-CONTAINING PROTEIN 2A"/>
    <property type="match status" value="1"/>
</dbReference>
<dbReference type="GO" id="GO:0044281">
    <property type="term" value="P:small molecule metabolic process"/>
    <property type="evidence" value="ECO:0007669"/>
    <property type="project" value="UniProtKB-ARBA"/>
</dbReference>
<keyword evidence="6" id="KW-1185">Reference proteome</keyword>
<protein>
    <submittedName>
        <fullName evidence="5">2-hydroxyhepta-2,4-diene-1,7-dioate isomerase</fullName>
    </submittedName>
</protein>
<feature type="domain" description="Fumarylacetoacetase-like C-terminal" evidence="4">
    <location>
        <begin position="73"/>
        <end position="280"/>
    </location>
</feature>
<accession>A0A2N8KKE0</accession>
<proteinExistence type="inferred from homology"/>
<dbReference type="EMBL" id="POQS01000002">
    <property type="protein sequence ID" value="PND33915.1"/>
    <property type="molecule type" value="Genomic_DNA"/>
</dbReference>
<evidence type="ECO:0000259" key="4">
    <source>
        <dbReference type="Pfam" id="PF01557"/>
    </source>
</evidence>
<evidence type="ECO:0000256" key="1">
    <source>
        <dbReference type="ARBA" id="ARBA00001946"/>
    </source>
</evidence>
<evidence type="ECO:0000256" key="2">
    <source>
        <dbReference type="ARBA" id="ARBA00010211"/>
    </source>
</evidence>
<keyword evidence="3" id="KW-0479">Metal-binding</keyword>
<evidence type="ECO:0000256" key="3">
    <source>
        <dbReference type="ARBA" id="ARBA00022723"/>
    </source>
</evidence>
<dbReference type="RefSeq" id="WP_102771998.1">
    <property type="nucleotide sequence ID" value="NZ_POQS01000002.1"/>
</dbReference>
<dbReference type="InterPro" id="IPR036663">
    <property type="entry name" value="Fumarylacetoacetase_C_sf"/>
</dbReference>
<dbReference type="InterPro" id="IPR011234">
    <property type="entry name" value="Fumarylacetoacetase-like_C"/>
</dbReference>
<dbReference type="InterPro" id="IPR051121">
    <property type="entry name" value="FAH"/>
</dbReference>
<dbReference type="PANTHER" id="PTHR42796">
    <property type="entry name" value="FUMARYLACETOACETATE HYDROLASE DOMAIN-CONTAINING PROTEIN 2A-RELATED"/>
    <property type="match status" value="1"/>
</dbReference>
<name>A0A2N8KKE0_9BURK</name>
<organism evidence="5 6">
    <name type="scientific">Achromobacter pulmonis</name>
    <dbReference type="NCBI Taxonomy" id="1389932"/>
    <lineage>
        <taxon>Bacteria</taxon>
        <taxon>Pseudomonadati</taxon>
        <taxon>Pseudomonadota</taxon>
        <taxon>Betaproteobacteria</taxon>
        <taxon>Burkholderiales</taxon>
        <taxon>Alcaligenaceae</taxon>
        <taxon>Achromobacter</taxon>
    </lineage>
</organism>
<keyword evidence="5" id="KW-0413">Isomerase</keyword>
<comment type="similarity">
    <text evidence="2">Belongs to the FAH family.</text>
</comment>
<reference evidence="5 6" key="1">
    <citation type="submission" date="2018-01" db="EMBL/GenBank/DDBJ databases">
        <title>The draft genome of an aniline degradation strain ANB-1.</title>
        <authorList>
            <person name="Zhang L."/>
            <person name="Jiang J."/>
        </authorList>
    </citation>
    <scope>NUCLEOTIDE SEQUENCE [LARGE SCALE GENOMIC DNA]</scope>
    <source>
        <strain evidence="5 6">ANB-1</strain>
    </source>
</reference>
<dbReference type="FunFam" id="3.90.850.10:FF:000008">
    <property type="entry name" value="FAA hydrolase family protein"/>
    <property type="match status" value="1"/>
</dbReference>
<dbReference type="AlphaFoldDB" id="A0A2N8KKE0"/>
<evidence type="ECO:0000313" key="6">
    <source>
        <dbReference type="Proteomes" id="UP000235994"/>
    </source>
</evidence>
<evidence type="ECO:0000313" key="5">
    <source>
        <dbReference type="EMBL" id="PND33915.1"/>
    </source>
</evidence>
<comment type="cofactor">
    <cofactor evidence="1">
        <name>Mg(2+)</name>
        <dbReference type="ChEBI" id="CHEBI:18420"/>
    </cofactor>
</comment>
<gene>
    <name evidence="5" type="ORF">C1I89_06575</name>
</gene>
<dbReference type="GO" id="GO:0046872">
    <property type="term" value="F:metal ion binding"/>
    <property type="evidence" value="ECO:0007669"/>
    <property type="project" value="UniProtKB-KW"/>
</dbReference>